<dbReference type="InterPro" id="IPR013497">
    <property type="entry name" value="Topo_IA_cen"/>
</dbReference>
<comment type="function">
    <text evidence="15">Modifies the topological state of DNA by introducing positive supercoils in an ATP-dependent process, increasing the linking number in steps of +1. Binds to single-stranded DNA, transiently cleaves and then rejoins the ends, introducing a positive supercoil in the process. The scissile phosphodiester is attacked by the catalytic tyrosine of the enzyme, resulting in the formation of a DNA-(5'-phosphotyrosyl)-enzyme intermediate. Involved in rewinding DNA strands in regions of the chromosome that have opened up to allow replication, transcription, DNA repair and/or for DNA protection.</text>
</comment>
<evidence type="ECO:0000256" key="3">
    <source>
        <dbReference type="ARBA" id="ARBA00022490"/>
    </source>
</evidence>
<dbReference type="Gene3D" id="1.10.460.10">
    <property type="entry name" value="Topoisomerase I, domain 2"/>
    <property type="match status" value="1"/>
</dbReference>
<evidence type="ECO:0000256" key="9">
    <source>
        <dbReference type="ARBA" id="ARBA00022842"/>
    </source>
</evidence>
<keyword evidence="8 15" id="KW-0067">ATP-binding</keyword>
<evidence type="ECO:0000313" key="20">
    <source>
        <dbReference type="Proteomes" id="UP000277582"/>
    </source>
</evidence>
<comment type="cofactor">
    <cofactor evidence="1">
        <name>Mg(2+)</name>
        <dbReference type="ChEBI" id="CHEBI:18420"/>
    </cofactor>
</comment>
<dbReference type="GO" id="GO:0006265">
    <property type="term" value="P:DNA topological change"/>
    <property type="evidence" value="ECO:0007669"/>
    <property type="project" value="InterPro"/>
</dbReference>
<name>A0A3R9QSK5_9CREN</name>
<reference evidence="19 20" key="1">
    <citation type="submission" date="2018-10" db="EMBL/GenBank/DDBJ databases">
        <title>Co-occurring genomic capacity for anaerobic methane metabolism and dissimilatory sulfite reduction discovered in the Korarchaeota.</title>
        <authorList>
            <person name="Mckay L.J."/>
            <person name="Dlakic M."/>
            <person name="Fields M.W."/>
            <person name="Delmont T.O."/>
            <person name="Eren A.M."/>
            <person name="Jay Z.J."/>
            <person name="Klingelsmith K.B."/>
            <person name="Rusch D.B."/>
            <person name="Inskeep W.P."/>
        </authorList>
    </citation>
    <scope>NUCLEOTIDE SEQUENCE [LARGE SCALE GENOMIC DNA]</scope>
    <source>
        <strain evidence="19 20">MDKW</strain>
    </source>
</reference>
<dbReference type="InterPro" id="IPR013826">
    <property type="entry name" value="Topo_IA_cen_sub3"/>
</dbReference>
<dbReference type="SMART" id="SM00490">
    <property type="entry name" value="HELICc"/>
    <property type="match status" value="1"/>
</dbReference>
<dbReference type="PANTHER" id="PTHR43505">
    <property type="entry name" value="REVERSE GYRASE"/>
    <property type="match status" value="1"/>
</dbReference>
<evidence type="ECO:0000256" key="4">
    <source>
        <dbReference type="ARBA" id="ARBA00022723"/>
    </source>
</evidence>
<dbReference type="InterPro" id="IPR006171">
    <property type="entry name" value="TOPRIM_dom"/>
</dbReference>
<evidence type="ECO:0000256" key="2">
    <source>
        <dbReference type="ARBA" id="ARBA00004496"/>
    </source>
</evidence>
<proteinExistence type="inferred from homology"/>
<dbReference type="GO" id="GO:0160097">
    <property type="term" value="F:reverse gyrase activity"/>
    <property type="evidence" value="ECO:0007669"/>
    <property type="project" value="UniProtKB-ARBA"/>
</dbReference>
<dbReference type="InterPro" id="IPR013824">
    <property type="entry name" value="Topo_IA_cen_sub1"/>
</dbReference>
<evidence type="ECO:0000259" key="16">
    <source>
        <dbReference type="PROSITE" id="PS50880"/>
    </source>
</evidence>
<dbReference type="PRINTS" id="PR00417">
    <property type="entry name" value="PRTPISMRASEI"/>
</dbReference>
<sequence>MLLKFLILRGGFYIGRRPIPVLKAKFLGLCPGCNEDLYTYAESCKCTLSSDLMEDLRRAEEFMEFFRKCTGFEASEIQKVWARRLVRGESFAAIAPTGTGKTVLGIVSSLFFARNSKSYLIFPTLLLVNQAEDLSKKFSERAGLNLEILSYASGRRDILDSISKGEFDVLITTNQFLARNFDLIKDKKFGFIFVDDVDSMMKASRNLEKVLLLLGFSQEEIREKIPAEGEKGIIFMASATGKAGKKTSLLRYLLNFDVGAIREGKLRNVVDISVNKKETGSLIDIIRKMGRKGGLIFLRRMEEAERVAELLENEGISAEIARGSDPDMLERFRKGETDVLIGAAKPYGVLVRGIDIPEVRYTVFYGAPMYEISISNLEEISPGVLSIALASLSGILGREALVLSRQLKLNPDEEKIRRAKEILSDFLSSSPKIENVLFRDGEAFLCIPDMLTYIQGSGRSSRLRPGGLTKGASFLMEDELLDFFVRRASAYDIDFVDIGSVDLSSLRKEIDEDRARKKEEKKEILKHILFIVESPNKARTISKFFGKPSRRYYDGAVVYETSTGTEVLTIVATLGHLVDLTTKEGFHGVLCEGDEFIPVYTTIKRCRKCGHQFTDLQACPLCGSSDITDSRSTINLILRLAAESERVLIGTDPDTEGEKIAWDLYQMISRIKGNVKRAEFHEVTKKAIMKAIAESKDIDENRVKAQVIRRIEDRWIGFELSQEVQEKFRRKNLSAGRAQTPVLGWIIDRTNEHKKKTKFTVISGDDFVISVEGEVLDEGRFKAFVSTVSESLETIAPPPPFSTGELLKEANRMFKMSSDLVMQIAQDLFETGLITYHRTDSIRVSDAGLRVAEQFLRENFRPRVWSSEGAHECIRPTRPLTSSDIIQLSREGVIQVKLSRDHLRIYDLIFNRFMASQAREAKFVKRKYVIRIEGREFEEERYTSVVDPGWTDYYKVIKIRKQLPEEMEVEVRHIRKPKVPLYSQGDIVSIMKEKKIGRPSTYSTIIGKILMRGYAVERNGKLYSTSLGEKVHSYLVNNYKELVDEQRTALLEKKMDEVESGNMDYQQLLKELFHEIRNRKSSK</sequence>
<keyword evidence="3" id="KW-0963">Cytoplasm</keyword>
<evidence type="ECO:0000256" key="13">
    <source>
        <dbReference type="ARBA" id="ARBA00043976"/>
    </source>
</evidence>
<dbReference type="InterPro" id="IPR001650">
    <property type="entry name" value="Helicase_C-like"/>
</dbReference>
<dbReference type="InterPro" id="IPR005736">
    <property type="entry name" value="Reverse_gyrase"/>
</dbReference>
<feature type="domain" description="Topo IA-type catalytic" evidence="18">
    <location>
        <begin position="699"/>
        <end position="1080"/>
    </location>
</feature>
<keyword evidence="11 15" id="KW-0238">DNA-binding</keyword>
<dbReference type="NCBIfam" id="TIGR01054">
    <property type="entry name" value="rgy"/>
    <property type="match status" value="1"/>
</dbReference>
<dbReference type="InterPro" id="IPR027417">
    <property type="entry name" value="P-loop_NTPase"/>
</dbReference>
<comment type="catalytic activity">
    <reaction evidence="15">
        <text>ATP + H2O = ADP + phosphate + H(+)</text>
        <dbReference type="Rhea" id="RHEA:13065"/>
        <dbReference type="ChEBI" id="CHEBI:15377"/>
        <dbReference type="ChEBI" id="CHEBI:15378"/>
        <dbReference type="ChEBI" id="CHEBI:30616"/>
        <dbReference type="ChEBI" id="CHEBI:43474"/>
        <dbReference type="ChEBI" id="CHEBI:456216"/>
    </reaction>
</comment>
<dbReference type="PROSITE" id="PS51192">
    <property type="entry name" value="HELICASE_ATP_BIND_1"/>
    <property type="match status" value="1"/>
</dbReference>
<dbReference type="CDD" id="cd03361">
    <property type="entry name" value="TOPRIM_TopoIA_RevGyr"/>
    <property type="match status" value="1"/>
</dbReference>
<dbReference type="PROSITE" id="PS52037">
    <property type="entry name" value="ZF_RG_C"/>
    <property type="match status" value="1"/>
</dbReference>
<evidence type="ECO:0000256" key="8">
    <source>
        <dbReference type="ARBA" id="ARBA00022840"/>
    </source>
</evidence>
<feature type="domain" description="Toprim" evidence="16">
    <location>
        <begin position="527"/>
        <end position="683"/>
    </location>
</feature>
<evidence type="ECO:0000256" key="1">
    <source>
        <dbReference type="ARBA" id="ARBA00001946"/>
    </source>
</evidence>
<evidence type="ECO:0000313" key="19">
    <source>
        <dbReference type="EMBL" id="RSN71893.1"/>
    </source>
</evidence>
<dbReference type="GO" id="GO:0005524">
    <property type="term" value="F:ATP binding"/>
    <property type="evidence" value="ECO:0007669"/>
    <property type="project" value="UniProtKB-KW"/>
</dbReference>
<keyword evidence="19" id="KW-0378">Hydrolase</keyword>
<dbReference type="InterPro" id="IPR011545">
    <property type="entry name" value="DEAD/DEAH_box_helicase_dom"/>
</dbReference>
<evidence type="ECO:0000256" key="7">
    <source>
        <dbReference type="ARBA" id="ARBA00022833"/>
    </source>
</evidence>
<organism evidence="19 20">
    <name type="scientific">Candidatus Methanodesulfokora washburnensis</name>
    <dbReference type="NCBI Taxonomy" id="2478471"/>
    <lineage>
        <taxon>Archaea</taxon>
        <taxon>Thermoproteota</taxon>
        <taxon>Candidatus Korarchaeia</taxon>
        <taxon>Candidatus Korarchaeia incertae sedis</taxon>
        <taxon>Candidatus Methanodesulfokora</taxon>
    </lineage>
</organism>
<dbReference type="Gene3D" id="3.40.50.140">
    <property type="match status" value="1"/>
</dbReference>
<dbReference type="Pfam" id="PF00270">
    <property type="entry name" value="DEAD"/>
    <property type="match status" value="1"/>
</dbReference>
<evidence type="ECO:0000256" key="6">
    <source>
        <dbReference type="ARBA" id="ARBA00022771"/>
    </source>
</evidence>
<dbReference type="SMART" id="SM00437">
    <property type="entry name" value="TOP1Ac"/>
    <property type="match status" value="1"/>
</dbReference>
<dbReference type="Pfam" id="PF01751">
    <property type="entry name" value="Toprim"/>
    <property type="match status" value="1"/>
</dbReference>
<comment type="subcellular location">
    <subcellularLocation>
        <location evidence="2">Cytoplasm</location>
    </subcellularLocation>
</comment>
<dbReference type="SUPFAM" id="SSF52540">
    <property type="entry name" value="P-loop containing nucleoside triphosphate hydrolases"/>
    <property type="match status" value="2"/>
</dbReference>
<evidence type="ECO:0000256" key="10">
    <source>
        <dbReference type="ARBA" id="ARBA00023029"/>
    </source>
</evidence>
<keyword evidence="6 14" id="KW-0863">Zinc-finger</keyword>
<evidence type="ECO:0000259" key="17">
    <source>
        <dbReference type="PROSITE" id="PS51192"/>
    </source>
</evidence>
<keyword evidence="20" id="KW-1185">Reference proteome</keyword>
<dbReference type="GO" id="GO:0003677">
    <property type="term" value="F:DNA binding"/>
    <property type="evidence" value="ECO:0007669"/>
    <property type="project" value="UniProtKB-KW"/>
</dbReference>
<dbReference type="AlphaFoldDB" id="A0A3R9QSK5"/>
<dbReference type="GO" id="GO:0008270">
    <property type="term" value="F:zinc ion binding"/>
    <property type="evidence" value="ECO:0007669"/>
    <property type="project" value="UniProtKB-KW"/>
</dbReference>
<keyword evidence="9" id="KW-0460">Magnesium</keyword>
<keyword evidence="4 15" id="KW-0479">Metal-binding</keyword>
<dbReference type="InterPro" id="IPR003601">
    <property type="entry name" value="Topo_IA_2"/>
</dbReference>
<dbReference type="Gene3D" id="2.60.510.20">
    <property type="match status" value="1"/>
</dbReference>
<dbReference type="InterPro" id="IPR014001">
    <property type="entry name" value="Helicase_ATP-bd"/>
</dbReference>
<keyword evidence="10 15" id="KW-0799">Topoisomerase</keyword>
<comment type="similarity">
    <text evidence="13">In the N-terminal section; belongs to the DEAD box helicase family. DDVD subfamily.</text>
</comment>
<dbReference type="CDD" id="cd00186">
    <property type="entry name" value="TOP1Ac"/>
    <property type="match status" value="1"/>
</dbReference>
<dbReference type="Pfam" id="PF01131">
    <property type="entry name" value="Topoisom_bac"/>
    <property type="match status" value="1"/>
</dbReference>
<dbReference type="SMART" id="SM00493">
    <property type="entry name" value="TOPRIM"/>
    <property type="match status" value="1"/>
</dbReference>
<evidence type="ECO:0000256" key="14">
    <source>
        <dbReference type="PROSITE-ProRule" id="PRU01381"/>
    </source>
</evidence>
<dbReference type="GO" id="GO:0016887">
    <property type="term" value="F:ATP hydrolysis activity"/>
    <property type="evidence" value="ECO:0007669"/>
    <property type="project" value="RHEA"/>
</dbReference>
<dbReference type="PROSITE" id="PS50880">
    <property type="entry name" value="TOPRIM"/>
    <property type="match status" value="1"/>
</dbReference>
<evidence type="ECO:0000259" key="18">
    <source>
        <dbReference type="PROSITE" id="PS52039"/>
    </source>
</evidence>
<keyword evidence="5 15" id="KW-0547">Nucleotide-binding</keyword>
<dbReference type="GO" id="GO:0005737">
    <property type="term" value="C:cytoplasm"/>
    <property type="evidence" value="ECO:0007669"/>
    <property type="project" value="UniProtKB-SubCell"/>
</dbReference>
<dbReference type="PANTHER" id="PTHR43505:SF1">
    <property type="entry name" value="REVERSE GYRASE"/>
    <property type="match status" value="1"/>
</dbReference>
<dbReference type="CDD" id="cd17924">
    <property type="entry name" value="DDXDc_reverse_gyrase"/>
    <property type="match status" value="1"/>
</dbReference>
<evidence type="ECO:0000256" key="11">
    <source>
        <dbReference type="ARBA" id="ARBA00023125"/>
    </source>
</evidence>
<protein>
    <recommendedName>
        <fullName evidence="15">Reverse gyrase</fullName>
    </recommendedName>
</protein>
<dbReference type="Gene3D" id="1.10.290.10">
    <property type="entry name" value="Topoisomerase I, domain 4"/>
    <property type="match status" value="1"/>
</dbReference>
<dbReference type="InterPro" id="IPR023405">
    <property type="entry name" value="Topo_IA_core_domain"/>
</dbReference>
<dbReference type="Gene3D" id="3.40.50.300">
    <property type="entry name" value="P-loop containing nucleotide triphosphate hydrolases"/>
    <property type="match status" value="3"/>
</dbReference>
<dbReference type="Proteomes" id="UP000277582">
    <property type="component" value="Unassembled WGS sequence"/>
</dbReference>
<keyword evidence="12 15" id="KW-0413">Isomerase</keyword>
<keyword evidence="7 15" id="KW-0862">Zinc</keyword>
<dbReference type="InterPro" id="IPR034142">
    <property type="entry name" value="TOPRIM_RevGyr"/>
</dbReference>
<evidence type="ECO:0000256" key="15">
    <source>
        <dbReference type="RuleBase" id="RU004026"/>
    </source>
</evidence>
<comment type="caution">
    <text evidence="19">The sequence shown here is derived from an EMBL/GenBank/DDBJ whole genome shotgun (WGS) entry which is preliminary data.</text>
</comment>
<dbReference type="SMART" id="SM00436">
    <property type="entry name" value="TOP1Bc"/>
    <property type="match status" value="1"/>
</dbReference>
<dbReference type="SMART" id="SM00487">
    <property type="entry name" value="DEXDc"/>
    <property type="match status" value="1"/>
</dbReference>
<feature type="domain" description="Helicase ATP-binding" evidence="17">
    <location>
        <begin position="82"/>
        <end position="259"/>
    </location>
</feature>
<accession>A0A3R9QSK5</accession>
<gene>
    <name evidence="19" type="primary">rgy</name>
    <name evidence="19" type="ORF">D6D85_15000</name>
</gene>
<dbReference type="InterPro" id="IPR003602">
    <property type="entry name" value="Topo_IA_DNA-bd_dom"/>
</dbReference>
<evidence type="ECO:0000256" key="12">
    <source>
        <dbReference type="ARBA" id="ARBA00023235"/>
    </source>
</evidence>
<dbReference type="EMBL" id="RCOS01000167">
    <property type="protein sequence ID" value="RSN71893.1"/>
    <property type="molecule type" value="Genomic_DNA"/>
</dbReference>
<dbReference type="PROSITE" id="PS52039">
    <property type="entry name" value="TOPO_IA_2"/>
    <property type="match status" value="1"/>
</dbReference>
<dbReference type="SUPFAM" id="SSF56712">
    <property type="entry name" value="Prokaryotic type I DNA topoisomerase"/>
    <property type="match status" value="1"/>
</dbReference>
<evidence type="ECO:0000256" key="5">
    <source>
        <dbReference type="ARBA" id="ARBA00022741"/>
    </source>
</evidence>